<dbReference type="SMART" id="SM00956">
    <property type="entry name" value="RQC"/>
    <property type="match status" value="1"/>
</dbReference>
<comment type="catalytic activity">
    <reaction evidence="15">
        <text>Couples ATP hydrolysis with the unwinding of duplex DNA by translocating in the 3'-5' direction.</text>
        <dbReference type="EC" id="5.6.2.4"/>
    </reaction>
</comment>
<evidence type="ECO:0000256" key="14">
    <source>
        <dbReference type="ARBA" id="ARBA00023235"/>
    </source>
</evidence>
<dbReference type="InterPro" id="IPR004589">
    <property type="entry name" value="DNA_helicase_ATP-dep_RecQ"/>
</dbReference>
<dbReference type="SMART" id="SM00487">
    <property type="entry name" value="DEXDc"/>
    <property type="match status" value="1"/>
</dbReference>
<keyword evidence="8 20" id="KW-0347">Helicase</keyword>
<evidence type="ECO:0000313" key="20">
    <source>
        <dbReference type="EMBL" id="MFC4308678.1"/>
    </source>
</evidence>
<evidence type="ECO:0000256" key="9">
    <source>
        <dbReference type="ARBA" id="ARBA00022833"/>
    </source>
</evidence>
<evidence type="ECO:0000313" key="21">
    <source>
        <dbReference type="Proteomes" id="UP001595904"/>
    </source>
</evidence>
<comment type="cofactor">
    <cofactor evidence="2">
        <name>Zn(2+)</name>
        <dbReference type="ChEBI" id="CHEBI:29105"/>
    </cofactor>
</comment>
<dbReference type="SMART" id="SM00341">
    <property type="entry name" value="HRDC"/>
    <property type="match status" value="1"/>
</dbReference>
<evidence type="ECO:0000256" key="2">
    <source>
        <dbReference type="ARBA" id="ARBA00001947"/>
    </source>
</evidence>
<dbReference type="Pfam" id="PF00270">
    <property type="entry name" value="DEAD"/>
    <property type="match status" value="1"/>
</dbReference>
<keyword evidence="7" id="KW-0378">Hydrolase</keyword>
<evidence type="ECO:0000256" key="12">
    <source>
        <dbReference type="ARBA" id="ARBA00023172"/>
    </source>
</evidence>
<dbReference type="InterPro" id="IPR032284">
    <property type="entry name" value="RecQ_Zn-bd"/>
</dbReference>
<accession>A0ABV8SQ58</accession>
<keyword evidence="9" id="KW-0862">Zinc</keyword>
<dbReference type="Gene3D" id="1.10.150.80">
    <property type="entry name" value="HRDC domain"/>
    <property type="match status" value="1"/>
</dbReference>
<proteinExistence type="inferred from homology"/>
<organism evidence="20 21">
    <name type="scientific">Steroidobacter flavus</name>
    <dbReference type="NCBI Taxonomy" id="1842136"/>
    <lineage>
        <taxon>Bacteria</taxon>
        <taxon>Pseudomonadati</taxon>
        <taxon>Pseudomonadota</taxon>
        <taxon>Gammaproteobacteria</taxon>
        <taxon>Steroidobacterales</taxon>
        <taxon>Steroidobacteraceae</taxon>
        <taxon>Steroidobacter</taxon>
    </lineage>
</organism>
<dbReference type="InterPro" id="IPR006293">
    <property type="entry name" value="DNA_helicase_ATP-dep_RecQ_bac"/>
</dbReference>
<keyword evidence="5" id="KW-0547">Nucleotide-binding</keyword>
<dbReference type="InterPro" id="IPR036388">
    <property type="entry name" value="WH-like_DNA-bd_sf"/>
</dbReference>
<dbReference type="PROSITE" id="PS51194">
    <property type="entry name" value="HELICASE_CTER"/>
    <property type="match status" value="1"/>
</dbReference>
<dbReference type="EMBL" id="JBHSDU010000003">
    <property type="protein sequence ID" value="MFC4308678.1"/>
    <property type="molecule type" value="Genomic_DNA"/>
</dbReference>
<comment type="caution">
    <text evidence="20">The sequence shown here is derived from an EMBL/GenBank/DDBJ whole genome shotgun (WGS) entry which is preliminary data.</text>
</comment>
<dbReference type="Gene3D" id="1.10.10.10">
    <property type="entry name" value="Winged helix-like DNA-binding domain superfamily/Winged helix DNA-binding domain"/>
    <property type="match status" value="1"/>
</dbReference>
<dbReference type="RefSeq" id="WP_380595762.1">
    <property type="nucleotide sequence ID" value="NZ_JBHSDU010000003.1"/>
</dbReference>
<dbReference type="InterPro" id="IPR001650">
    <property type="entry name" value="Helicase_C-like"/>
</dbReference>
<feature type="domain" description="HRDC" evidence="17">
    <location>
        <begin position="552"/>
        <end position="627"/>
    </location>
</feature>
<keyword evidence="12" id="KW-0233">DNA recombination</keyword>
<dbReference type="Gene3D" id="3.40.50.300">
    <property type="entry name" value="P-loop containing nucleotide triphosphate hydrolases"/>
    <property type="match status" value="2"/>
</dbReference>
<dbReference type="Proteomes" id="UP001595904">
    <property type="component" value="Unassembled WGS sequence"/>
</dbReference>
<evidence type="ECO:0000256" key="7">
    <source>
        <dbReference type="ARBA" id="ARBA00022801"/>
    </source>
</evidence>
<dbReference type="Pfam" id="PF00271">
    <property type="entry name" value="Helicase_C"/>
    <property type="match status" value="1"/>
</dbReference>
<evidence type="ECO:0000259" key="18">
    <source>
        <dbReference type="PROSITE" id="PS51192"/>
    </source>
</evidence>
<dbReference type="SUPFAM" id="SSF52540">
    <property type="entry name" value="P-loop containing nucleoside triphosphate hydrolases"/>
    <property type="match status" value="2"/>
</dbReference>
<dbReference type="SUPFAM" id="SSF47819">
    <property type="entry name" value="HRDC-like"/>
    <property type="match status" value="1"/>
</dbReference>
<dbReference type="NCBIfam" id="TIGR00614">
    <property type="entry name" value="recQ_fam"/>
    <property type="match status" value="1"/>
</dbReference>
<dbReference type="InterPro" id="IPR002121">
    <property type="entry name" value="HRDC_dom"/>
</dbReference>
<dbReference type="PROSITE" id="PS51192">
    <property type="entry name" value="HELICASE_ATP_BIND_1"/>
    <property type="match status" value="1"/>
</dbReference>
<keyword evidence="10" id="KW-0067">ATP-binding</keyword>
<keyword evidence="11" id="KW-0238">DNA-binding</keyword>
<comment type="similarity">
    <text evidence="3">Belongs to the helicase family. RecQ subfamily.</text>
</comment>
<feature type="domain" description="Helicase C-terminal" evidence="19">
    <location>
        <begin position="235"/>
        <end position="389"/>
    </location>
</feature>
<evidence type="ECO:0000256" key="3">
    <source>
        <dbReference type="ARBA" id="ARBA00005446"/>
    </source>
</evidence>
<dbReference type="PANTHER" id="PTHR13710:SF105">
    <property type="entry name" value="ATP-DEPENDENT DNA HELICASE Q1"/>
    <property type="match status" value="1"/>
</dbReference>
<evidence type="ECO:0000256" key="5">
    <source>
        <dbReference type="ARBA" id="ARBA00022741"/>
    </source>
</evidence>
<dbReference type="EC" id="5.6.2.4" evidence="16"/>
<dbReference type="PROSITE" id="PS50967">
    <property type="entry name" value="HRDC"/>
    <property type="match status" value="1"/>
</dbReference>
<evidence type="ECO:0000256" key="11">
    <source>
        <dbReference type="ARBA" id="ARBA00023125"/>
    </source>
</evidence>
<keyword evidence="14" id="KW-0413">Isomerase</keyword>
<dbReference type="CDD" id="cd18794">
    <property type="entry name" value="SF2_C_RecQ"/>
    <property type="match status" value="1"/>
</dbReference>
<dbReference type="Pfam" id="PF00570">
    <property type="entry name" value="HRDC"/>
    <property type="match status" value="1"/>
</dbReference>
<feature type="domain" description="Helicase ATP-binding" evidence="18">
    <location>
        <begin position="40"/>
        <end position="213"/>
    </location>
</feature>
<dbReference type="InterPro" id="IPR010997">
    <property type="entry name" value="HRDC-like_sf"/>
</dbReference>
<keyword evidence="13" id="KW-0234">DNA repair</keyword>
<dbReference type="InterPro" id="IPR044876">
    <property type="entry name" value="HRDC_dom_sf"/>
</dbReference>
<keyword evidence="4" id="KW-0479">Metal-binding</keyword>
<evidence type="ECO:0000256" key="4">
    <source>
        <dbReference type="ARBA" id="ARBA00022723"/>
    </source>
</evidence>
<gene>
    <name evidence="20" type="primary">recQ</name>
    <name evidence="20" type="ORF">ACFPN2_06260</name>
</gene>
<dbReference type="Pfam" id="PF09382">
    <property type="entry name" value="RQC"/>
    <property type="match status" value="1"/>
</dbReference>
<sequence>MTAAPVSMTRNAPADGADLADALKSRFGFSTFRPGQEAVVRDALAGRDLLAIMPTGGGKSLCFQLPAVLQPGITLVISPLIALMQDQVRLLQDNGIPATYINSSLESSEVSARLRGAAQGEYKLLYLAPERLLQPGFFDGVLARLDAGRGITAFVVDEAHCVSEWGHDFRPEYRQLAALRRRYENVPLFAFTATATPRVRQDIINQLALHDPAVHVASFNRPNLYYGVRPKNKRTYDELLARAREDSAGIVYCLSRKRVDELALQLQADGIDALPYHAGLDAEQRRSNQEAFIRDDARVMVATIAFGMGINKPDVRWVIHYDLPRTLESYYQESGRAGRDGDPAECILYFSAADIRTAEFLIQQKVDPDTGEPLEDEQRLARQQLRQVLNYAESTECRRGIQLRYFGEVLPDSCGNCDNCRNPRQQQDRTIEAQQFLSCIARLAQRRERFGAAYLIDILRGSQSQRLIDNGHAQLSVYGIGKQHSVDTWRGVARALLHQGLLQETQDGYSVLSLNAASWEVLRGERKVHIADAPAAPSRRKSDASGGAEDLHVADQPLFDKLRALRKKLADQSGVPPYVIFHDATLREMVRRAPATLAEFANIPGVGQAKLARYGQLFTDEIRSGRS</sequence>
<dbReference type="CDD" id="cd17920">
    <property type="entry name" value="DEXHc_RecQ"/>
    <property type="match status" value="1"/>
</dbReference>
<keyword evidence="21" id="KW-1185">Reference proteome</keyword>
<evidence type="ECO:0000256" key="16">
    <source>
        <dbReference type="NCBIfam" id="TIGR01389"/>
    </source>
</evidence>
<dbReference type="GO" id="GO:0004386">
    <property type="term" value="F:helicase activity"/>
    <property type="evidence" value="ECO:0007669"/>
    <property type="project" value="UniProtKB-KW"/>
</dbReference>
<name>A0ABV8SQ58_9GAMM</name>
<keyword evidence="6" id="KW-0227">DNA damage</keyword>
<evidence type="ECO:0000256" key="6">
    <source>
        <dbReference type="ARBA" id="ARBA00022763"/>
    </source>
</evidence>
<dbReference type="InterPro" id="IPR014001">
    <property type="entry name" value="Helicase_ATP-bd"/>
</dbReference>
<dbReference type="SMART" id="SM00490">
    <property type="entry name" value="HELICc"/>
    <property type="match status" value="1"/>
</dbReference>
<evidence type="ECO:0000259" key="17">
    <source>
        <dbReference type="PROSITE" id="PS50967"/>
    </source>
</evidence>
<dbReference type="NCBIfam" id="TIGR01389">
    <property type="entry name" value="recQ"/>
    <property type="match status" value="1"/>
</dbReference>
<dbReference type="InterPro" id="IPR011545">
    <property type="entry name" value="DEAD/DEAH_box_helicase_dom"/>
</dbReference>
<comment type="cofactor">
    <cofactor evidence="1">
        <name>Mg(2+)</name>
        <dbReference type="ChEBI" id="CHEBI:18420"/>
    </cofactor>
</comment>
<reference evidence="21" key="1">
    <citation type="journal article" date="2019" name="Int. J. Syst. Evol. Microbiol.">
        <title>The Global Catalogue of Microorganisms (GCM) 10K type strain sequencing project: providing services to taxonomists for standard genome sequencing and annotation.</title>
        <authorList>
            <consortium name="The Broad Institute Genomics Platform"/>
            <consortium name="The Broad Institute Genome Sequencing Center for Infectious Disease"/>
            <person name="Wu L."/>
            <person name="Ma J."/>
        </authorList>
    </citation>
    <scope>NUCLEOTIDE SEQUENCE [LARGE SCALE GENOMIC DNA]</scope>
    <source>
        <strain evidence="21">CGMCC 1.10759</strain>
    </source>
</reference>
<dbReference type="Pfam" id="PF16124">
    <property type="entry name" value="RecQ_Zn_bind"/>
    <property type="match status" value="1"/>
</dbReference>
<evidence type="ECO:0000256" key="1">
    <source>
        <dbReference type="ARBA" id="ARBA00001946"/>
    </source>
</evidence>
<evidence type="ECO:0000256" key="15">
    <source>
        <dbReference type="ARBA" id="ARBA00034617"/>
    </source>
</evidence>
<evidence type="ECO:0000259" key="19">
    <source>
        <dbReference type="PROSITE" id="PS51194"/>
    </source>
</evidence>
<dbReference type="InterPro" id="IPR027417">
    <property type="entry name" value="P-loop_NTPase"/>
</dbReference>
<evidence type="ECO:0000256" key="8">
    <source>
        <dbReference type="ARBA" id="ARBA00022806"/>
    </source>
</evidence>
<evidence type="ECO:0000256" key="10">
    <source>
        <dbReference type="ARBA" id="ARBA00022840"/>
    </source>
</evidence>
<dbReference type="PANTHER" id="PTHR13710">
    <property type="entry name" value="DNA HELICASE RECQ FAMILY MEMBER"/>
    <property type="match status" value="1"/>
</dbReference>
<evidence type="ECO:0000256" key="13">
    <source>
        <dbReference type="ARBA" id="ARBA00023204"/>
    </source>
</evidence>
<dbReference type="InterPro" id="IPR018982">
    <property type="entry name" value="RQC_domain"/>
</dbReference>
<protein>
    <recommendedName>
        <fullName evidence="16">DNA helicase RecQ</fullName>
        <ecNumber evidence="16">5.6.2.4</ecNumber>
    </recommendedName>
</protein>